<gene>
    <name evidence="3" type="ORF">ABZ508_13495</name>
</gene>
<evidence type="ECO:0000259" key="2">
    <source>
        <dbReference type="SMART" id="SM00849"/>
    </source>
</evidence>
<evidence type="ECO:0000313" key="3">
    <source>
        <dbReference type="EMBL" id="MEU0708362.1"/>
    </source>
</evidence>
<dbReference type="PANTHER" id="PTHR43717:SF1">
    <property type="entry name" value="ANAEROBIC NITRIC OXIDE REDUCTASE FLAVORUBREDOXIN"/>
    <property type="match status" value="1"/>
</dbReference>
<dbReference type="Pfam" id="PF00753">
    <property type="entry name" value="Lactamase_B"/>
    <property type="match status" value="1"/>
</dbReference>
<keyword evidence="4" id="KW-1185">Reference proteome</keyword>
<dbReference type="RefSeq" id="WP_359657791.1">
    <property type="nucleotide sequence ID" value="NZ_JBEXZO010000055.1"/>
</dbReference>
<dbReference type="Gene3D" id="3.60.15.10">
    <property type="entry name" value="Ribonuclease Z/Hydroxyacylglutathione hydrolase-like"/>
    <property type="match status" value="1"/>
</dbReference>
<feature type="compositionally biased region" description="Low complexity" evidence="1">
    <location>
        <begin position="281"/>
        <end position="290"/>
    </location>
</feature>
<evidence type="ECO:0000256" key="1">
    <source>
        <dbReference type="SAM" id="MobiDB-lite"/>
    </source>
</evidence>
<name>A0ABV2W4C3_9ACTN</name>
<accession>A0ABV2W4C3</accession>
<dbReference type="InterPro" id="IPR036866">
    <property type="entry name" value="RibonucZ/Hydroxyglut_hydro"/>
</dbReference>
<proteinExistence type="predicted"/>
<organism evidence="3 4">
    <name type="scientific">Streptomyces lavendulocolor</name>
    <dbReference type="NCBI Taxonomy" id="67316"/>
    <lineage>
        <taxon>Bacteria</taxon>
        <taxon>Bacillati</taxon>
        <taxon>Actinomycetota</taxon>
        <taxon>Actinomycetes</taxon>
        <taxon>Kitasatosporales</taxon>
        <taxon>Streptomycetaceae</taxon>
        <taxon>Streptomyces</taxon>
    </lineage>
</organism>
<dbReference type="InterPro" id="IPR001279">
    <property type="entry name" value="Metallo-B-lactamas"/>
</dbReference>
<evidence type="ECO:0000313" key="4">
    <source>
        <dbReference type="Proteomes" id="UP001550378"/>
    </source>
</evidence>
<dbReference type="SUPFAM" id="SSF56281">
    <property type="entry name" value="Metallo-hydrolase/oxidoreductase"/>
    <property type="match status" value="1"/>
</dbReference>
<feature type="region of interest" description="Disordered" evidence="1">
    <location>
        <begin position="263"/>
        <end position="290"/>
    </location>
</feature>
<dbReference type="SMART" id="SM00849">
    <property type="entry name" value="Lactamase_B"/>
    <property type="match status" value="1"/>
</dbReference>
<dbReference type="Proteomes" id="UP001550378">
    <property type="component" value="Unassembled WGS sequence"/>
</dbReference>
<comment type="caution">
    <text evidence="3">The sequence shown here is derived from an EMBL/GenBank/DDBJ whole genome shotgun (WGS) entry which is preliminary data.</text>
</comment>
<reference evidence="3 4" key="1">
    <citation type="submission" date="2024-06" db="EMBL/GenBank/DDBJ databases">
        <title>The Natural Products Discovery Center: Release of the First 8490 Sequenced Strains for Exploring Actinobacteria Biosynthetic Diversity.</title>
        <authorList>
            <person name="Kalkreuter E."/>
            <person name="Kautsar S.A."/>
            <person name="Yang D."/>
            <person name="Bader C.D."/>
            <person name="Teijaro C.N."/>
            <person name="Fluegel L."/>
            <person name="Davis C.M."/>
            <person name="Simpson J.R."/>
            <person name="Lauterbach L."/>
            <person name="Steele A.D."/>
            <person name="Gui C."/>
            <person name="Meng S."/>
            <person name="Li G."/>
            <person name="Viehrig K."/>
            <person name="Ye F."/>
            <person name="Su P."/>
            <person name="Kiefer A.F."/>
            <person name="Nichols A."/>
            <person name="Cepeda A.J."/>
            <person name="Yan W."/>
            <person name="Fan B."/>
            <person name="Jiang Y."/>
            <person name="Adhikari A."/>
            <person name="Zheng C.-J."/>
            <person name="Schuster L."/>
            <person name="Cowan T.M."/>
            <person name="Smanski M.J."/>
            <person name="Chevrette M.G."/>
            <person name="De Carvalho L.P.S."/>
            <person name="Shen B."/>
        </authorList>
    </citation>
    <scope>NUCLEOTIDE SEQUENCE [LARGE SCALE GENOMIC DNA]</scope>
    <source>
        <strain evidence="3 4">NPDC006337</strain>
    </source>
</reference>
<dbReference type="EMBL" id="JBEXZR010000009">
    <property type="protein sequence ID" value="MEU0708362.1"/>
    <property type="molecule type" value="Genomic_DNA"/>
</dbReference>
<sequence length="290" mass="30745">MTMHRVGRDVTVLADSLEVPGIGFLPVNAFVLHAAEPVVVDTGLGLPDRNFMETVGSAVDPADVRWIWLTHPDRDHTGGLFALLDAAPGARVVTTYIGAGIMSTERPLPLDRVFLLNPGQSLDVGDRTLTAFRPPLFDNPATVGFYDDRARVCFSSDCFGAPLPSADLAEGDDAGALVPEQLRAAQLLWATVDSPWVHTVDADKFLATVQPLREMDPESVFSTHLPPATGLAPRMVDTISGAPGSDPFIGPDQEALERMLAGFEPGGQAPGPVRAPEEMPAEVPAPGAPT</sequence>
<feature type="domain" description="Metallo-beta-lactamase" evidence="2">
    <location>
        <begin position="26"/>
        <end position="224"/>
    </location>
</feature>
<protein>
    <submittedName>
        <fullName evidence="3">MBL fold metallo-hydrolase</fullName>
    </submittedName>
</protein>
<dbReference type="PANTHER" id="PTHR43717">
    <property type="entry name" value="ANAEROBIC NITRIC OXIDE REDUCTASE FLAVORUBREDOXIN"/>
    <property type="match status" value="1"/>
</dbReference>